<protein>
    <submittedName>
        <fullName evidence="1">Uncharacterized protein</fullName>
    </submittedName>
</protein>
<organism evidence="1 2">
    <name type="scientific">Strongylus vulgaris</name>
    <name type="common">Blood worm</name>
    <dbReference type="NCBI Taxonomy" id="40348"/>
    <lineage>
        <taxon>Eukaryota</taxon>
        <taxon>Metazoa</taxon>
        <taxon>Ecdysozoa</taxon>
        <taxon>Nematoda</taxon>
        <taxon>Chromadorea</taxon>
        <taxon>Rhabditida</taxon>
        <taxon>Rhabditina</taxon>
        <taxon>Rhabditomorpha</taxon>
        <taxon>Strongyloidea</taxon>
        <taxon>Strongylidae</taxon>
        <taxon>Strongylus</taxon>
    </lineage>
</organism>
<evidence type="ECO:0000313" key="1">
    <source>
        <dbReference type="EMBL" id="VDM85609.1"/>
    </source>
</evidence>
<name>A0A3P7K076_STRVU</name>
<keyword evidence="2" id="KW-1185">Reference proteome</keyword>
<dbReference type="EMBL" id="UYYB01142836">
    <property type="protein sequence ID" value="VDM85609.1"/>
    <property type="molecule type" value="Genomic_DNA"/>
</dbReference>
<proteinExistence type="predicted"/>
<accession>A0A3P7K076</accession>
<dbReference type="Proteomes" id="UP000270094">
    <property type="component" value="Unassembled WGS sequence"/>
</dbReference>
<reference evidence="1 2" key="1">
    <citation type="submission" date="2018-11" db="EMBL/GenBank/DDBJ databases">
        <authorList>
            <consortium name="Pathogen Informatics"/>
        </authorList>
    </citation>
    <scope>NUCLEOTIDE SEQUENCE [LARGE SCALE GENOMIC DNA]</scope>
</reference>
<evidence type="ECO:0000313" key="2">
    <source>
        <dbReference type="Proteomes" id="UP000270094"/>
    </source>
</evidence>
<feature type="non-terminal residue" evidence="1">
    <location>
        <position position="1"/>
    </location>
</feature>
<dbReference type="AlphaFoldDB" id="A0A3P7K076"/>
<dbReference type="OrthoDB" id="5810331at2759"/>
<sequence length="179" mass="20455">ITDEDVADDNDIDEIDKVNTAHFDGRKTTITISSDAGVELLESVPEYLRAAHHTCAADAKTVQAHARCVVVLLDAELKYQKWNTKFGNAKRIVFGDRAEKPKRRSEEVAKLRQKQYNVKKEYDESLEKAKLGQHMRVADRMSKRPQMDNVSCKSFIYENLLEQNCSNISFTFASLPCNW</sequence>
<gene>
    <name evidence="1" type="ORF">SVUK_LOCUS20607</name>
</gene>